<dbReference type="InterPro" id="IPR003386">
    <property type="entry name" value="LACT/PDAT_acylTrfase"/>
</dbReference>
<dbReference type="Pfam" id="PF02450">
    <property type="entry name" value="LCAT"/>
    <property type="match status" value="1"/>
</dbReference>
<evidence type="ECO:0000313" key="1">
    <source>
        <dbReference type="EMBL" id="PJE69979.1"/>
    </source>
</evidence>
<reference evidence="2" key="1">
    <citation type="submission" date="2017-09" db="EMBL/GenBank/DDBJ databases">
        <title>Depth-based differentiation of microbial function through sediment-hosted aquifers and enrichment of novel symbionts in the deep terrestrial subsurface.</title>
        <authorList>
            <person name="Probst A.J."/>
            <person name="Ladd B."/>
            <person name="Jarett J.K."/>
            <person name="Geller-Mcgrath D.E."/>
            <person name="Sieber C.M.K."/>
            <person name="Emerson J.B."/>
            <person name="Anantharaman K."/>
            <person name="Thomas B.C."/>
            <person name="Malmstrom R."/>
            <person name="Stieglmeier M."/>
            <person name="Klingl A."/>
            <person name="Woyke T."/>
            <person name="Ryan C.M."/>
            <person name="Banfield J.F."/>
        </authorList>
    </citation>
    <scope>NUCLEOTIDE SEQUENCE [LARGE SCALE GENOMIC DNA]</scope>
</reference>
<dbReference type="InterPro" id="IPR023296">
    <property type="entry name" value="Glyco_hydro_beta-prop_sf"/>
</dbReference>
<dbReference type="PANTHER" id="PTHR35279">
    <property type="match status" value="1"/>
</dbReference>
<dbReference type="EMBL" id="PFEM01000031">
    <property type="protein sequence ID" value="PJE69979.1"/>
    <property type="molecule type" value="Genomic_DNA"/>
</dbReference>
<dbReference type="SUPFAM" id="SSF53474">
    <property type="entry name" value="alpha/beta-Hydrolases"/>
    <property type="match status" value="1"/>
</dbReference>
<dbReference type="SUPFAM" id="SSF75005">
    <property type="entry name" value="Arabinanase/levansucrase/invertase"/>
    <property type="match status" value="2"/>
</dbReference>
<dbReference type="PANTHER" id="PTHR35279:SF1">
    <property type="entry name" value="ARABINANASE_LEVANSUCRASE_INVERTASE"/>
    <property type="match status" value="1"/>
</dbReference>
<proteinExistence type="predicted"/>
<dbReference type="Gene3D" id="3.40.50.1820">
    <property type="entry name" value="alpha/beta hydrolase"/>
    <property type="match status" value="1"/>
</dbReference>
<feature type="non-terminal residue" evidence="1">
    <location>
        <position position="482"/>
    </location>
</feature>
<gene>
    <name evidence="1" type="ORF">COU97_02080</name>
</gene>
<protein>
    <recommendedName>
        <fullName evidence="3">AB hydrolase-1 domain-containing protein</fullName>
    </recommendedName>
</protein>
<dbReference type="Proteomes" id="UP000231579">
    <property type="component" value="Unassembled WGS sequence"/>
</dbReference>
<evidence type="ECO:0008006" key="3">
    <source>
        <dbReference type="Google" id="ProtNLM"/>
    </source>
</evidence>
<dbReference type="GO" id="GO:0008374">
    <property type="term" value="F:O-acyltransferase activity"/>
    <property type="evidence" value="ECO:0007669"/>
    <property type="project" value="InterPro"/>
</dbReference>
<comment type="caution">
    <text evidence="1">The sequence shown here is derived from an EMBL/GenBank/DDBJ whole genome shotgun (WGS) entry which is preliminary data.</text>
</comment>
<dbReference type="AlphaFoldDB" id="A0A2M8L6V9"/>
<evidence type="ECO:0000313" key="2">
    <source>
        <dbReference type="Proteomes" id="UP000231579"/>
    </source>
</evidence>
<name>A0A2M8L6V9_9BACT</name>
<sequence>MWYAGGNEKQMGTLEEKWRIGYATSPDGINWTKYAGNPVIEPIEWWERNMVSYPNVIYEDGVYHMFYAATSLNLPVSIVYAISTDGIHWEKPASKNPVFGTGPASSFDSRYVASPFVIKEGDIFRIWYDGLASDHWQIGYIEGNFDDVATPTPTPTPTPPLQPIVLLPGLGASWNYQAMILGEDQPQENWRMTPGVRDYDGLIETLENAGYQKNDDLFIFNYDWRQPVNQIADQLEEFLQKWVYPKAEDKIDLIGHSLGGLAARTYLQQYPDHQVDQLITLGSPHRGSVKVYPIWEGGVLTSSFPFWQRLAISLLLQLNRQHYFTAVQAVRAFAPGLKDLLPIFPYLKECGECIPVSWMDQQNIWLKKLNEAADERLFLSLHTFAGRIPDSTLRWIHVTSPSWIERLAGLWTDGKPTGKEELDDGDETVLSQSAEFGNQVTLIEGANHSEILTSAASQAKIMEVLGLAPTSVSTVSENINDS</sequence>
<dbReference type="Gene3D" id="2.115.10.20">
    <property type="entry name" value="Glycosyl hydrolase domain, family 43"/>
    <property type="match status" value="2"/>
</dbReference>
<dbReference type="InterPro" id="IPR029058">
    <property type="entry name" value="AB_hydrolase_fold"/>
</dbReference>
<organism evidence="1 2">
    <name type="scientific">Candidatus Shapirobacteria bacterium CG10_big_fil_rev_8_21_14_0_10_48_15</name>
    <dbReference type="NCBI Taxonomy" id="1974484"/>
    <lineage>
        <taxon>Bacteria</taxon>
        <taxon>Candidatus Shapironibacteriota</taxon>
    </lineage>
</organism>
<accession>A0A2M8L6V9</accession>
<dbReference type="GO" id="GO:0006629">
    <property type="term" value="P:lipid metabolic process"/>
    <property type="evidence" value="ECO:0007669"/>
    <property type="project" value="InterPro"/>
</dbReference>